<dbReference type="InterPro" id="IPR051199">
    <property type="entry name" value="LPS_LOS_Heptosyltrfase"/>
</dbReference>
<dbReference type="EMBL" id="DSAC01000010">
    <property type="protein sequence ID" value="HHO73147.1"/>
    <property type="molecule type" value="Genomic_DNA"/>
</dbReference>
<evidence type="ECO:0000256" key="2">
    <source>
        <dbReference type="ARBA" id="ARBA00022679"/>
    </source>
</evidence>
<comment type="caution">
    <text evidence="3">The sequence shown here is derived from an EMBL/GenBank/DDBJ whole genome shotgun (WGS) entry which is preliminary data.</text>
</comment>
<dbReference type="GO" id="GO:0009244">
    <property type="term" value="P:lipopolysaccharide core region biosynthetic process"/>
    <property type="evidence" value="ECO:0007669"/>
    <property type="project" value="TreeGrafter"/>
</dbReference>
<dbReference type="PANTHER" id="PTHR30160:SF1">
    <property type="entry name" value="LIPOPOLYSACCHARIDE 1,2-N-ACETYLGLUCOSAMINETRANSFERASE-RELATED"/>
    <property type="match status" value="1"/>
</dbReference>
<keyword evidence="1" id="KW-0328">Glycosyltransferase</keyword>
<dbReference type="Gene3D" id="3.40.50.2000">
    <property type="entry name" value="Glycogen Phosphorylase B"/>
    <property type="match status" value="2"/>
</dbReference>
<dbReference type="GO" id="GO:0005829">
    <property type="term" value="C:cytosol"/>
    <property type="evidence" value="ECO:0007669"/>
    <property type="project" value="TreeGrafter"/>
</dbReference>
<accession>A0A7C5SVP4</accession>
<evidence type="ECO:0000256" key="1">
    <source>
        <dbReference type="ARBA" id="ARBA00022676"/>
    </source>
</evidence>
<dbReference type="SUPFAM" id="SSF53756">
    <property type="entry name" value="UDP-Glycosyltransferase/glycogen phosphorylase"/>
    <property type="match status" value="1"/>
</dbReference>
<sequence length="314" mass="35358">MKVLLWQTAYLGDVVLATSLLRVLTKKFQKVGFVGRPFIKELLKGYDVELIPFNKGFLESFRIRKTIRSYDAVLSAHRSMRTALILYFSGIPLRVGFDKSELAFLYTHTVPHRWGMHEVERNAQLLKPLGIVPEAEELYPKLFVEEEEVKSVIEKFQLPEEYIVLSPFSNFSLKEWHIDNWLELAKAIGKKVVVVGTGKDTERARVFDAYAINLVGKTSLRELMAVISRAKLVISCDSSPVHIANALNVPAITIYTSTSPVYGFYPLKGAYLTPELACSPCSPNPKKCKTGTYDCVKAVSVEKVLSLCQTFITD</sequence>
<dbReference type="AlphaFoldDB" id="A0A7C5SVP4"/>
<dbReference type="CDD" id="cd03789">
    <property type="entry name" value="GT9_LPS_heptosyltransferase"/>
    <property type="match status" value="1"/>
</dbReference>
<proteinExistence type="predicted"/>
<dbReference type="InterPro" id="IPR002201">
    <property type="entry name" value="Glyco_trans_9"/>
</dbReference>
<dbReference type="GO" id="GO:0008713">
    <property type="term" value="F:ADP-heptose-lipopolysaccharide heptosyltransferase activity"/>
    <property type="evidence" value="ECO:0007669"/>
    <property type="project" value="TreeGrafter"/>
</dbReference>
<dbReference type="Pfam" id="PF01075">
    <property type="entry name" value="Glyco_transf_9"/>
    <property type="match status" value="1"/>
</dbReference>
<keyword evidence="2 3" id="KW-0808">Transferase</keyword>
<gene>
    <name evidence="3" type="ORF">ENN04_00695</name>
</gene>
<reference evidence="3" key="1">
    <citation type="journal article" date="2020" name="mSystems">
        <title>Genome- and Community-Level Interaction Insights into Carbon Utilization and Element Cycling Functions of Hydrothermarchaeota in Hydrothermal Sediment.</title>
        <authorList>
            <person name="Zhou Z."/>
            <person name="Liu Y."/>
            <person name="Xu W."/>
            <person name="Pan J."/>
            <person name="Luo Z.H."/>
            <person name="Li M."/>
        </authorList>
    </citation>
    <scope>NUCLEOTIDE SEQUENCE [LARGE SCALE GENOMIC DNA]</scope>
    <source>
        <strain evidence="3">SpSt-114</strain>
    </source>
</reference>
<evidence type="ECO:0000313" key="3">
    <source>
        <dbReference type="EMBL" id="HHO73147.1"/>
    </source>
</evidence>
<organism evidence="3">
    <name type="scientific">Thermocrinis ruber</name>
    <dbReference type="NCBI Taxonomy" id="75906"/>
    <lineage>
        <taxon>Bacteria</taxon>
        <taxon>Pseudomonadati</taxon>
        <taxon>Aquificota</taxon>
        <taxon>Aquificia</taxon>
        <taxon>Aquificales</taxon>
        <taxon>Aquificaceae</taxon>
        <taxon>Thermocrinis</taxon>
    </lineage>
</organism>
<protein>
    <submittedName>
        <fullName evidence="3">Lipopolysaccharide heptosyltransferase family protein</fullName>
    </submittedName>
</protein>
<dbReference type="PANTHER" id="PTHR30160">
    <property type="entry name" value="TETRAACYLDISACCHARIDE 4'-KINASE-RELATED"/>
    <property type="match status" value="1"/>
</dbReference>
<name>A0A7C5SVP4_9AQUI</name>